<keyword evidence="2" id="KW-0274">FAD</keyword>
<dbReference type="Pfam" id="PF01494">
    <property type="entry name" value="FAD_binding_3"/>
    <property type="match status" value="1"/>
</dbReference>
<keyword evidence="4" id="KW-1133">Transmembrane helix</keyword>
<accession>A0ABR3SRK6</accession>
<name>A0ABR3SRK6_9PEZI</name>
<dbReference type="SUPFAM" id="SSF51905">
    <property type="entry name" value="FAD/NAD(P)-binding domain"/>
    <property type="match status" value="1"/>
</dbReference>
<comment type="caution">
    <text evidence="6">The sequence shown here is derived from an EMBL/GenBank/DDBJ whole genome shotgun (WGS) entry which is preliminary data.</text>
</comment>
<feature type="transmembrane region" description="Helical" evidence="4">
    <location>
        <begin position="378"/>
        <end position="396"/>
    </location>
</feature>
<evidence type="ECO:0000256" key="2">
    <source>
        <dbReference type="ARBA" id="ARBA00022827"/>
    </source>
</evidence>
<keyword evidence="1" id="KW-0285">Flavoprotein</keyword>
<reference evidence="6 7" key="1">
    <citation type="submission" date="2024-02" db="EMBL/GenBank/DDBJ databases">
        <title>De novo assembly and annotation of 12 fungi associated with fruit tree decline syndrome in Ontario, Canada.</title>
        <authorList>
            <person name="Sulman M."/>
            <person name="Ellouze W."/>
            <person name="Ilyukhin E."/>
        </authorList>
    </citation>
    <scope>NUCLEOTIDE SEQUENCE [LARGE SCALE GENOMIC DNA]</scope>
    <source>
        <strain evidence="6 7">M1-105</strain>
    </source>
</reference>
<sequence>MTQLKVLICGGGIAGNALAVWLSRLGHDVTIIERFPSLRATGLQIDLRGHGIEVMRRMGLEQQFRAKSVDEQGLAIVDSAGRQWAFFPANRSGKGAQSFTTDYEIMRGDLCQLLHDATKGRVKYVFGSSLESFEENDNSVEARFSDGKTERYDLIVGADGQGSRTRKLMFGPGAEEDSFHSLGAYIAYFTIPRPAQEGEKFIGTMYMAPGKRSVFVRRHNSHSVQAYLICVADSERLRKCQKGDVNEEKSALTEIFRGAGWQTDWILKSMDNADDFYCERLGVVKLDAWSSSRMTLVGDAGYCPSATTGMGTSSALVGAYILAGEIGRHCGHPGRKGTKDELATALKEYEQKFRPFMDQVQRGLSRESSPWQKFPSSWLAIAILNFLLAVACFLRLEVFATWFLREEVEGWTLPDYKELVDGEE</sequence>
<evidence type="ECO:0000313" key="6">
    <source>
        <dbReference type="EMBL" id="KAL1627232.1"/>
    </source>
</evidence>
<keyword evidence="4" id="KW-0472">Membrane</keyword>
<dbReference type="PRINTS" id="PR00420">
    <property type="entry name" value="RNGMNOXGNASE"/>
</dbReference>
<proteinExistence type="predicted"/>
<dbReference type="Gene3D" id="3.50.50.60">
    <property type="entry name" value="FAD/NAD(P)-binding domain"/>
    <property type="match status" value="1"/>
</dbReference>
<evidence type="ECO:0000313" key="7">
    <source>
        <dbReference type="Proteomes" id="UP001521116"/>
    </source>
</evidence>
<organism evidence="6 7">
    <name type="scientific">Neofusicoccum ribis</name>
    <dbReference type="NCBI Taxonomy" id="45134"/>
    <lineage>
        <taxon>Eukaryota</taxon>
        <taxon>Fungi</taxon>
        <taxon>Dikarya</taxon>
        <taxon>Ascomycota</taxon>
        <taxon>Pezizomycotina</taxon>
        <taxon>Dothideomycetes</taxon>
        <taxon>Dothideomycetes incertae sedis</taxon>
        <taxon>Botryosphaeriales</taxon>
        <taxon>Botryosphaeriaceae</taxon>
        <taxon>Neofusicoccum</taxon>
    </lineage>
</organism>
<keyword evidence="3" id="KW-0560">Oxidoreductase</keyword>
<keyword evidence="7" id="KW-1185">Reference proteome</keyword>
<dbReference type="InterPro" id="IPR002938">
    <property type="entry name" value="FAD-bd"/>
</dbReference>
<evidence type="ECO:0000256" key="4">
    <source>
        <dbReference type="SAM" id="Phobius"/>
    </source>
</evidence>
<dbReference type="PANTHER" id="PTHR46865">
    <property type="entry name" value="OXIDOREDUCTASE-RELATED"/>
    <property type="match status" value="1"/>
</dbReference>
<evidence type="ECO:0000256" key="3">
    <source>
        <dbReference type="ARBA" id="ARBA00023002"/>
    </source>
</evidence>
<dbReference type="Proteomes" id="UP001521116">
    <property type="component" value="Unassembled WGS sequence"/>
</dbReference>
<evidence type="ECO:0000259" key="5">
    <source>
        <dbReference type="Pfam" id="PF01494"/>
    </source>
</evidence>
<protein>
    <recommendedName>
        <fullName evidence="5">FAD-binding domain-containing protein</fullName>
    </recommendedName>
</protein>
<dbReference type="EMBL" id="JAJVDC020000074">
    <property type="protein sequence ID" value="KAL1627232.1"/>
    <property type="molecule type" value="Genomic_DNA"/>
</dbReference>
<evidence type="ECO:0000256" key="1">
    <source>
        <dbReference type="ARBA" id="ARBA00022630"/>
    </source>
</evidence>
<dbReference type="InterPro" id="IPR036188">
    <property type="entry name" value="FAD/NAD-bd_sf"/>
</dbReference>
<dbReference type="PANTHER" id="PTHR46865:SF7">
    <property type="entry name" value="MONOOXYGENASE, PUTATIVE (AFU_ORTHOLOGUE AFUA_8G07040)-RELATED"/>
    <property type="match status" value="1"/>
</dbReference>
<gene>
    <name evidence="6" type="ORF">SLS56_006471</name>
</gene>
<keyword evidence="4" id="KW-0812">Transmembrane</keyword>
<dbReference type="InterPro" id="IPR051704">
    <property type="entry name" value="FAD_aromatic-hydroxylase"/>
</dbReference>
<feature type="domain" description="FAD-binding" evidence="5">
    <location>
        <begin position="4"/>
        <end position="330"/>
    </location>
</feature>